<accession>F4MUH7</accession>
<gene>
    <name evidence="1" type="ORF">YEW_JC39990</name>
</gene>
<evidence type="ECO:0000313" key="1">
    <source>
        <dbReference type="EMBL" id="CBX69485.1"/>
    </source>
</evidence>
<reference evidence="1" key="1">
    <citation type="journal article" date="2011" name="BMC Genomics">
        <title>Shotgun sequencing of Yersinia enterocolitica strain W22703 (biotype 2, serotype O:9): genomic evidence for oscillation between invertebrates and mammals.</title>
        <authorList>
            <person name="Fuchs T.M."/>
            <person name="Brandt K."/>
            <person name="Starke M."/>
            <person name="Rattei T."/>
        </authorList>
    </citation>
    <scope>NUCLEOTIDE SEQUENCE</scope>
</reference>
<dbReference type="EMBL" id="FR718497">
    <property type="protein sequence ID" value="CBX69485.1"/>
    <property type="molecule type" value="Genomic_DNA"/>
</dbReference>
<protein>
    <submittedName>
        <fullName evidence="1">Uncharacterized protein</fullName>
    </submittedName>
</protein>
<proteinExistence type="predicted"/>
<dbReference type="AlphaFoldDB" id="F4MUH7"/>
<sequence>SWCRHQLKARYLNKITGFLLSDKFEWRQDFSLPLLVSAILG</sequence>
<organism evidence="1">
    <name type="scientific">Yersinia enterocolitica W22703</name>
    <dbReference type="NCBI Taxonomy" id="913028"/>
    <lineage>
        <taxon>Bacteria</taxon>
        <taxon>Pseudomonadati</taxon>
        <taxon>Pseudomonadota</taxon>
        <taxon>Gammaproteobacteria</taxon>
        <taxon>Enterobacterales</taxon>
        <taxon>Yersiniaceae</taxon>
        <taxon>Yersinia</taxon>
    </lineage>
</organism>
<name>F4MUH7_YEREN</name>
<feature type="non-terminal residue" evidence="1">
    <location>
        <position position="1"/>
    </location>
</feature>